<dbReference type="OMA" id="DMHAYPL"/>
<reference evidence="7 8" key="1">
    <citation type="submission" date="2017-09" db="EMBL/GenBank/DDBJ databases">
        <authorList>
            <consortium name="International Durum Wheat Genome Sequencing Consortium (IDWGSC)"/>
            <person name="Milanesi L."/>
        </authorList>
    </citation>
    <scope>NUCLEOTIDE SEQUENCE [LARGE SCALE GENOMIC DNA]</scope>
    <source>
        <strain evidence="8">cv. Svevo</strain>
    </source>
</reference>
<keyword evidence="4" id="KW-0539">Nucleus</keyword>
<feature type="compositionally biased region" description="Gly residues" evidence="5">
    <location>
        <begin position="30"/>
        <end position="45"/>
    </location>
</feature>
<dbReference type="Pfam" id="PF22922">
    <property type="entry name" value="GAF_NLP"/>
    <property type="match status" value="1"/>
</dbReference>
<dbReference type="Gramene" id="TRITD4Av1G174170.1">
    <property type="protein sequence ID" value="TRITD4Av1G174170.1"/>
    <property type="gene ID" value="TRITD4Av1G174170"/>
</dbReference>
<dbReference type="SUPFAM" id="SSF54277">
    <property type="entry name" value="CAD &amp; PB1 domains"/>
    <property type="match status" value="1"/>
</dbReference>
<dbReference type="InterPro" id="IPR000270">
    <property type="entry name" value="PB1_dom"/>
</dbReference>
<accession>A0A9R0W1R3</accession>
<dbReference type="InterPro" id="IPR055081">
    <property type="entry name" value="NLP1-9_GAF"/>
</dbReference>
<evidence type="ECO:0000256" key="1">
    <source>
        <dbReference type="ARBA" id="ARBA00023015"/>
    </source>
</evidence>
<evidence type="ECO:0000256" key="4">
    <source>
        <dbReference type="ARBA" id="ARBA00023242"/>
    </source>
</evidence>
<organism evidence="7 8">
    <name type="scientific">Triticum turgidum subsp. durum</name>
    <name type="common">Durum wheat</name>
    <name type="synonym">Triticum durum</name>
    <dbReference type="NCBI Taxonomy" id="4567"/>
    <lineage>
        <taxon>Eukaryota</taxon>
        <taxon>Viridiplantae</taxon>
        <taxon>Streptophyta</taxon>
        <taxon>Embryophyta</taxon>
        <taxon>Tracheophyta</taxon>
        <taxon>Spermatophyta</taxon>
        <taxon>Magnoliopsida</taxon>
        <taxon>Liliopsida</taxon>
        <taxon>Poales</taxon>
        <taxon>Poaceae</taxon>
        <taxon>BOP clade</taxon>
        <taxon>Pooideae</taxon>
        <taxon>Triticodae</taxon>
        <taxon>Triticeae</taxon>
        <taxon>Triticinae</taxon>
        <taxon>Triticum</taxon>
    </lineage>
</organism>
<name>A0A9R0W1R3_TRITD</name>
<dbReference type="AlphaFoldDB" id="A0A9R0W1R3"/>
<evidence type="ECO:0000256" key="2">
    <source>
        <dbReference type="ARBA" id="ARBA00023125"/>
    </source>
</evidence>
<dbReference type="GO" id="GO:0003700">
    <property type="term" value="F:DNA-binding transcription factor activity"/>
    <property type="evidence" value="ECO:0007669"/>
    <property type="project" value="InterPro"/>
</dbReference>
<evidence type="ECO:0000313" key="8">
    <source>
        <dbReference type="Proteomes" id="UP000324705"/>
    </source>
</evidence>
<dbReference type="Proteomes" id="UP000324705">
    <property type="component" value="Chromosome 4A"/>
</dbReference>
<dbReference type="EMBL" id="LT934117">
    <property type="protein sequence ID" value="VAH94121.1"/>
    <property type="molecule type" value="Genomic_DNA"/>
</dbReference>
<evidence type="ECO:0000256" key="5">
    <source>
        <dbReference type="SAM" id="MobiDB-lite"/>
    </source>
</evidence>
<keyword evidence="8" id="KW-1185">Reference proteome</keyword>
<keyword evidence="1" id="KW-0805">Transcription regulation</keyword>
<gene>
    <name evidence="7" type="ORF">TRITD_4Av1G174170</name>
</gene>
<dbReference type="InterPro" id="IPR045012">
    <property type="entry name" value="NLP"/>
</dbReference>
<dbReference type="PANTHER" id="PTHR32002:SF45">
    <property type="entry name" value="PB1 DOMAIN-CONTAINING PROTEIN"/>
    <property type="match status" value="1"/>
</dbReference>
<keyword evidence="2" id="KW-0238">DNA-binding</keyword>
<keyword evidence="3" id="KW-0804">Transcription</keyword>
<dbReference type="Pfam" id="PF00564">
    <property type="entry name" value="PB1"/>
    <property type="match status" value="1"/>
</dbReference>
<dbReference type="PANTHER" id="PTHR32002">
    <property type="entry name" value="PROTEIN NLP8"/>
    <property type="match status" value="1"/>
</dbReference>
<evidence type="ECO:0000259" key="6">
    <source>
        <dbReference type="PROSITE" id="PS51519"/>
    </source>
</evidence>
<feature type="region of interest" description="Disordered" evidence="5">
    <location>
        <begin position="22"/>
        <end position="51"/>
    </location>
</feature>
<protein>
    <recommendedName>
        <fullName evidence="6">RWP-RK domain-containing protein</fullName>
    </recommendedName>
</protein>
<dbReference type="InterPro" id="IPR003035">
    <property type="entry name" value="RWP-RK_dom"/>
</dbReference>
<feature type="domain" description="RWP-RK" evidence="6">
    <location>
        <begin position="675"/>
        <end position="760"/>
    </location>
</feature>
<proteinExistence type="predicted"/>
<dbReference type="Pfam" id="PF02042">
    <property type="entry name" value="RWP-RK"/>
    <property type="match status" value="1"/>
</dbReference>
<evidence type="ECO:0000313" key="7">
    <source>
        <dbReference type="EMBL" id="VAH94121.1"/>
    </source>
</evidence>
<evidence type="ECO:0000256" key="3">
    <source>
        <dbReference type="ARBA" id="ARBA00023163"/>
    </source>
</evidence>
<dbReference type="Gene3D" id="3.10.20.90">
    <property type="entry name" value="Phosphatidylinositol 3-kinase Catalytic Subunit, Chain A, domain 1"/>
    <property type="match status" value="1"/>
</dbReference>
<dbReference type="GO" id="GO:0003677">
    <property type="term" value="F:DNA binding"/>
    <property type="evidence" value="ECO:0007669"/>
    <property type="project" value="UniProtKB-KW"/>
</dbReference>
<dbReference type="PROSITE" id="PS51519">
    <property type="entry name" value="RWP_RK"/>
    <property type="match status" value="1"/>
</dbReference>
<sequence>MVVGLGCTGVASGVVTVSSGRGRTRDGAEALGGGWTRDDAGGLGEGCPPEHTGRREDVVGLDYEMLLDMAERLTGDVCYVGADISMDYEASVMTSSISRCDVEPVSWRKISGDDGDRLVLGVHAHSRSYLGIEILCVLVQKDLILGGERSGMDENGTPDYSGGGSDMDLLMLSGFDDLDSFPKLGAGPSFSDGILSSFSVSPAQQVTHISPSPPSVDAEEQGDVSITDGSDCSVSLASNEVMNVSAPTVPKTVYGGVTLTEKMLRALAMLKEASTAGPVLVQVWIPVRNGDHQVLTTSDQPFLLDERLTGYREVSRQFTFSATEGPGLFPGLPGRVFISGMPEWTSNVMYYNTSEFLRVDYAIRNEVRGSLAMPVFNSSGGSCCAVLEVVMTQEKDNFCSEMDNLSNALQSVQLSTVQARTHPQSLTRNQQSVLTEILDVLKAVCHTHMLPLALAWIPVCPNSNLNVSAEYGDQAIKFGLRNKDVLCVQESACYINDMRMHDFLRACAEHPLEKGQGVAGNAILSNHPFFSSDVREYDMHDYPLVHHARKFGLHAAVAIRLRSTYTGNDDYVLEFFLPLTCKVREEQQLLLDDISMTMQRVCSSLRTVSDAELKENTIIMRSAIRCSSSDVSINSCDQIDVSSEVKKYAKFEPGSTSENFQNCSSTGKNVSLTVLQESTSDRLKIRSSTEKNVSLKVLQQYFAGSLKDAAKSIGVCPTTLKRICRQHGISRWPSRKIKKVNRSLQKIQNVISTVHGVEGEIKYDPATGCIVSSVSHTEESSMMMNVEHQSSDSLPIECHKFQPDYDAYQREHLGQAVLHKAQNDKRSETHINLNPGGLCRNSNFGRTSKGPRCQDASNSSYLTKEMISADGTDMWVEGAEQKNVVWNSISMPQQCKIEIETDKSNTIVEQSLASSSSMTDCSSGGTSSDGTLKKCFKSRSVDGSNASIVVKAAYKDDTVRLKLLPSMKYENLLEEIAKRLKLSVGAFQLKYKDDEDEWGVQQCSYFFGREENEFLSSTYSRFCLSGTIVYSGS</sequence>